<evidence type="ECO:0000256" key="6">
    <source>
        <dbReference type="ARBA" id="ARBA00023242"/>
    </source>
</evidence>
<feature type="compositionally biased region" description="Polar residues" evidence="8">
    <location>
        <begin position="652"/>
        <end position="667"/>
    </location>
</feature>
<keyword evidence="6" id="KW-0539">Nucleus</keyword>
<comment type="subcellular location">
    <subcellularLocation>
        <location evidence="1">Nucleus</location>
    </subcellularLocation>
</comment>
<evidence type="ECO:0000313" key="11">
    <source>
        <dbReference type="Proteomes" id="UP001187682"/>
    </source>
</evidence>
<dbReference type="PROSITE" id="PS00028">
    <property type="entry name" value="ZINC_FINGER_C2H2_1"/>
    <property type="match status" value="2"/>
</dbReference>
<keyword evidence="3" id="KW-0677">Repeat</keyword>
<keyword evidence="4 7" id="KW-0863">Zinc-finger</keyword>
<dbReference type="AlphaFoldDB" id="A0AAE8SS66"/>
<evidence type="ECO:0000256" key="3">
    <source>
        <dbReference type="ARBA" id="ARBA00022737"/>
    </source>
</evidence>
<feature type="compositionally biased region" description="Polar residues" evidence="8">
    <location>
        <begin position="447"/>
        <end position="456"/>
    </location>
</feature>
<keyword evidence="11" id="KW-1185">Reference proteome</keyword>
<evidence type="ECO:0000259" key="9">
    <source>
        <dbReference type="PROSITE" id="PS50157"/>
    </source>
</evidence>
<dbReference type="EMBL" id="ONZQ02000002">
    <property type="protein sequence ID" value="SPN98968.1"/>
    <property type="molecule type" value="Genomic_DNA"/>
</dbReference>
<feature type="compositionally biased region" description="Polar residues" evidence="8">
    <location>
        <begin position="710"/>
        <end position="738"/>
    </location>
</feature>
<dbReference type="SUPFAM" id="SSF57667">
    <property type="entry name" value="beta-beta-alpha zinc fingers"/>
    <property type="match status" value="1"/>
</dbReference>
<keyword evidence="2" id="KW-0479">Metal-binding</keyword>
<feature type="region of interest" description="Disordered" evidence="8">
    <location>
        <begin position="516"/>
        <end position="549"/>
    </location>
</feature>
<reference evidence="10" key="1">
    <citation type="submission" date="2018-03" db="EMBL/GenBank/DDBJ databases">
        <authorList>
            <person name="Guldener U."/>
        </authorList>
    </citation>
    <scope>NUCLEOTIDE SEQUENCE</scope>
</reference>
<feature type="domain" description="C2H2-type" evidence="9">
    <location>
        <begin position="40"/>
        <end position="68"/>
    </location>
</feature>
<proteinExistence type="predicted"/>
<dbReference type="InterPro" id="IPR013087">
    <property type="entry name" value="Znf_C2H2_type"/>
</dbReference>
<feature type="region of interest" description="Disordered" evidence="8">
    <location>
        <begin position="764"/>
        <end position="796"/>
    </location>
</feature>
<feature type="region of interest" description="Disordered" evidence="8">
    <location>
        <begin position="644"/>
        <end position="671"/>
    </location>
</feature>
<dbReference type="SMART" id="SM00355">
    <property type="entry name" value="ZnF_C2H2"/>
    <property type="match status" value="4"/>
</dbReference>
<feature type="region of interest" description="Disordered" evidence="8">
    <location>
        <begin position="183"/>
        <end position="214"/>
    </location>
</feature>
<accession>A0AAE8SS66</accession>
<gene>
    <name evidence="10" type="ORF">DNG_02007</name>
</gene>
<evidence type="ECO:0000313" key="10">
    <source>
        <dbReference type="EMBL" id="SPN98968.1"/>
    </source>
</evidence>
<sequence length="999" mass="108079">MPPPPANQSVLCSECRVPFKDYISYANHRTRKMKAGEGHIHCEDCGTEFTRPETLDRHRKQEHAHEQDLDCPACGAHFIRLGGLMAHIERGQCKIGPDDIEHGRWVRSKMGRGLAELTGQDPKEYFGRFLGNRCDTLQPQSAIGSNKRLLGYIDTFTEGAPSVMSYKGRASEVSNVRSEIQYAKPQHSHGSDLRFSDKTLFPTPAEASSSKGKGFNGKIVERVNVPVLSRHESDTGLDQGITKPPTSVRACSFKEHVGSPKGKAPEGANLSGVGHHASSSGLLLKITESSTPLDAGSSKDPAKGSKGKVPEGLDLPGVVQNASSVDLGLGMKNFSSPVEAGSSKPATGKPKGKPSDSSNLQCGVAHHGSGASPSFLGTALFPTLTEVSKKQAKGKGQADDDHPTSVGVEDKDEPPLKPPKSLGDSIWAPKKAPNMSTRPSQGGVALSSPNAGNSLSVKAGQDSRVRFPPTSSEAGKAGHVPVFESHDHKGSYFRAEQQTFAENAKVVVNQRHLQPAQCHPTPAREAPSERAEQPETTSTNPGASPQDYGGVVPPHLRGKLLSAKTQEYAQTLTAFENNQPALSIPPHIREKIPGTDFREHCQAEYASVDEQPAQVGDDPFRSQPGLGTGLAISWADALKRENDTTSVKHSDQGTIGTPIASSRNSSGVPPHLRGNIGVISKVVDEESSTNKDCNADLPPHLQRGPGHASTIASDTNVNPALSMSDGQSTTKRTGSGSESEFDHRLRDNSGVVQTVRSYAIVTKGSGHIPPHLRVKQDGTPASPTGRDANKGDTTQVETAIAQQKDLIIRQTEDQTDPPTQISRISDDMMEVGEAGSGLGPHDPDHPQFDARIYYEQYSRRYLCPIPNCGKLFKTLQGITGHLASDVHRRPEMRLQCPHCLRKFKTTTALTQHAESQGRRCDIRNTTEFRPFIDQLTSGIADVEGVFEDQTNRYVVTEEALYRYGDEEIRGRAIKALEEHQRREIGEKEGEYWVGKEIAW</sequence>
<dbReference type="PROSITE" id="PS50157">
    <property type="entry name" value="ZINC_FINGER_C2H2_2"/>
    <property type="match status" value="2"/>
</dbReference>
<feature type="region of interest" description="Disordered" evidence="8">
    <location>
        <begin position="255"/>
        <end position="276"/>
    </location>
</feature>
<name>A0AAE8SS66_9PEZI</name>
<dbReference type="InterPro" id="IPR036236">
    <property type="entry name" value="Znf_C2H2_sf"/>
</dbReference>
<dbReference type="InterPro" id="IPR050888">
    <property type="entry name" value="ZnF_C2H2-type_TF"/>
</dbReference>
<feature type="region of interest" description="Disordered" evidence="8">
    <location>
        <begin position="291"/>
        <end position="317"/>
    </location>
</feature>
<feature type="region of interest" description="Disordered" evidence="8">
    <location>
        <begin position="336"/>
        <end position="366"/>
    </location>
</feature>
<evidence type="ECO:0000256" key="5">
    <source>
        <dbReference type="ARBA" id="ARBA00022833"/>
    </source>
</evidence>
<feature type="region of interest" description="Disordered" evidence="8">
    <location>
        <begin position="388"/>
        <end position="477"/>
    </location>
</feature>
<dbReference type="GO" id="GO:0008270">
    <property type="term" value="F:zinc ion binding"/>
    <property type="evidence" value="ECO:0007669"/>
    <property type="project" value="UniProtKB-KW"/>
</dbReference>
<feature type="domain" description="C2H2-type" evidence="9">
    <location>
        <begin position="861"/>
        <end position="890"/>
    </location>
</feature>
<evidence type="ECO:0000256" key="2">
    <source>
        <dbReference type="ARBA" id="ARBA00022723"/>
    </source>
</evidence>
<dbReference type="Gene3D" id="3.30.160.60">
    <property type="entry name" value="Classic Zinc Finger"/>
    <property type="match status" value="2"/>
</dbReference>
<evidence type="ECO:0000256" key="8">
    <source>
        <dbReference type="SAM" id="MobiDB-lite"/>
    </source>
</evidence>
<organism evidence="10 11">
    <name type="scientific">Cephalotrichum gorgonifer</name>
    <dbReference type="NCBI Taxonomy" id="2041049"/>
    <lineage>
        <taxon>Eukaryota</taxon>
        <taxon>Fungi</taxon>
        <taxon>Dikarya</taxon>
        <taxon>Ascomycota</taxon>
        <taxon>Pezizomycotina</taxon>
        <taxon>Sordariomycetes</taxon>
        <taxon>Hypocreomycetidae</taxon>
        <taxon>Microascales</taxon>
        <taxon>Microascaceae</taxon>
        <taxon>Cephalotrichum</taxon>
    </lineage>
</organism>
<feature type="compositionally biased region" description="Basic and acidic residues" evidence="8">
    <location>
        <begin position="300"/>
        <end position="311"/>
    </location>
</feature>
<dbReference type="PANTHER" id="PTHR24406">
    <property type="entry name" value="TRANSCRIPTIONAL REPRESSOR CTCFL-RELATED"/>
    <property type="match status" value="1"/>
</dbReference>
<dbReference type="Proteomes" id="UP001187682">
    <property type="component" value="Unassembled WGS sequence"/>
</dbReference>
<evidence type="ECO:0000256" key="1">
    <source>
        <dbReference type="ARBA" id="ARBA00004123"/>
    </source>
</evidence>
<dbReference type="Pfam" id="PF00096">
    <property type="entry name" value="zf-C2H2"/>
    <property type="match status" value="1"/>
</dbReference>
<dbReference type="GO" id="GO:0005634">
    <property type="term" value="C:nucleus"/>
    <property type="evidence" value="ECO:0007669"/>
    <property type="project" value="UniProtKB-SubCell"/>
</dbReference>
<evidence type="ECO:0000256" key="4">
    <source>
        <dbReference type="ARBA" id="ARBA00022771"/>
    </source>
</evidence>
<comment type="caution">
    <text evidence="10">The sequence shown here is derived from an EMBL/GenBank/DDBJ whole genome shotgun (WGS) entry which is preliminary data.</text>
</comment>
<evidence type="ECO:0000256" key="7">
    <source>
        <dbReference type="PROSITE-ProRule" id="PRU00042"/>
    </source>
</evidence>
<feature type="region of interest" description="Disordered" evidence="8">
    <location>
        <begin position="687"/>
        <end position="748"/>
    </location>
</feature>
<keyword evidence="5" id="KW-0862">Zinc</keyword>
<feature type="compositionally biased region" description="Polar residues" evidence="8">
    <location>
        <begin position="534"/>
        <end position="543"/>
    </location>
</feature>
<protein>
    <recommendedName>
        <fullName evidence="9">C2H2-type domain-containing protein</fullName>
    </recommendedName>
</protein>